<dbReference type="PANTHER" id="PTHR30621">
    <property type="entry name" value="GLUTAMINE SYNTHETASE ADENYLYLTRANSFERASE"/>
    <property type="match status" value="1"/>
</dbReference>
<dbReference type="Pfam" id="PF08335">
    <property type="entry name" value="GlnD_UR_UTase"/>
    <property type="match status" value="2"/>
</dbReference>
<evidence type="ECO:0000256" key="1">
    <source>
        <dbReference type="ARBA" id="ARBA00022679"/>
    </source>
</evidence>
<dbReference type="Gene3D" id="3.30.460.10">
    <property type="entry name" value="Beta Polymerase, domain 2"/>
    <property type="match status" value="2"/>
</dbReference>
<organism evidence="10 11">
    <name type="scientific">Aliiglaciecola litoralis</name>
    <dbReference type="NCBI Taxonomy" id="582857"/>
    <lineage>
        <taxon>Bacteria</taxon>
        <taxon>Pseudomonadati</taxon>
        <taxon>Pseudomonadota</taxon>
        <taxon>Gammaproteobacteria</taxon>
        <taxon>Alteromonadales</taxon>
        <taxon>Alteromonadaceae</taxon>
        <taxon>Aliiglaciecola</taxon>
    </lineage>
</organism>
<dbReference type="HAMAP" id="MF_00802">
    <property type="entry name" value="GlnE"/>
    <property type="match status" value="1"/>
</dbReference>
<evidence type="ECO:0000256" key="3">
    <source>
        <dbReference type="ARBA" id="ARBA00022741"/>
    </source>
</evidence>
<evidence type="ECO:0000313" key="10">
    <source>
        <dbReference type="EMBL" id="GAA0856895.1"/>
    </source>
</evidence>
<feature type="domain" description="PII-uridylyltransferase/Glutamine-synthetase adenylyltransferase" evidence="9">
    <location>
        <begin position="838"/>
        <end position="928"/>
    </location>
</feature>
<keyword evidence="6 7" id="KW-0511">Multifunctional enzyme</keyword>
<dbReference type="EMBL" id="BAAAFD010000005">
    <property type="protein sequence ID" value="GAA0856895.1"/>
    <property type="molecule type" value="Genomic_DNA"/>
</dbReference>
<comment type="catalytic activity">
    <reaction evidence="7">
        <text>[glutamine synthetase]-L-tyrosine + ATP = [glutamine synthetase]-O(4)-(5'-adenylyl)-L-tyrosine + diphosphate</text>
        <dbReference type="Rhea" id="RHEA:18589"/>
        <dbReference type="Rhea" id="RHEA-COMP:10660"/>
        <dbReference type="Rhea" id="RHEA-COMP:10661"/>
        <dbReference type="ChEBI" id="CHEBI:30616"/>
        <dbReference type="ChEBI" id="CHEBI:33019"/>
        <dbReference type="ChEBI" id="CHEBI:46858"/>
        <dbReference type="ChEBI" id="CHEBI:83624"/>
        <dbReference type="EC" id="2.7.7.42"/>
    </reaction>
</comment>
<name>A0ABN1LKH3_9ALTE</name>
<evidence type="ECO:0000256" key="6">
    <source>
        <dbReference type="ARBA" id="ARBA00023268"/>
    </source>
</evidence>
<dbReference type="InterPro" id="IPR043519">
    <property type="entry name" value="NT_sf"/>
</dbReference>
<dbReference type="InterPro" id="IPR005190">
    <property type="entry name" value="GlnE_rpt_dom"/>
</dbReference>
<dbReference type="Proteomes" id="UP001500359">
    <property type="component" value="Unassembled WGS sequence"/>
</dbReference>
<dbReference type="Gene3D" id="1.10.4050.10">
    <property type="entry name" value="Glutamine synthase adenylyltransferase GlnE"/>
    <property type="match status" value="1"/>
</dbReference>
<dbReference type="EC" id="2.7.7.42" evidence="7"/>
<keyword evidence="2 7" id="KW-0548">Nucleotidyltransferase</keyword>
<evidence type="ECO:0000256" key="4">
    <source>
        <dbReference type="ARBA" id="ARBA00022840"/>
    </source>
</evidence>
<dbReference type="InterPro" id="IPR023057">
    <property type="entry name" value="GlnE"/>
</dbReference>
<evidence type="ECO:0000313" key="11">
    <source>
        <dbReference type="Proteomes" id="UP001500359"/>
    </source>
</evidence>
<feature type="region of interest" description="Adenylyl removase" evidence="7">
    <location>
        <begin position="1"/>
        <end position="443"/>
    </location>
</feature>
<dbReference type="GO" id="GO:0016779">
    <property type="term" value="F:nucleotidyltransferase activity"/>
    <property type="evidence" value="ECO:0007669"/>
    <property type="project" value="UniProtKB-KW"/>
</dbReference>
<keyword evidence="11" id="KW-1185">Reference proteome</keyword>
<dbReference type="SUPFAM" id="SSF81593">
    <property type="entry name" value="Nucleotidyltransferase substrate binding subunit/domain"/>
    <property type="match status" value="2"/>
</dbReference>
<keyword evidence="3 7" id="KW-0547">Nucleotide-binding</keyword>
<protein>
    <recommendedName>
        <fullName evidence="7">Bifunctional glutamine synthetase adenylyltransferase/adenylyl-removing enzyme</fullName>
    </recommendedName>
    <alternativeName>
        <fullName evidence="7">ATP:glutamine synthetase adenylyltransferase</fullName>
    </alternativeName>
    <alternativeName>
        <fullName evidence="7">ATase</fullName>
    </alternativeName>
    <domain>
        <recommendedName>
            <fullName evidence="7">Glutamine synthetase adenylyl-L-tyrosine phosphorylase</fullName>
            <ecNumber evidence="7">2.7.7.89</ecNumber>
        </recommendedName>
        <alternativeName>
            <fullName evidence="7">Adenylyl removase</fullName>
            <shortName evidence="7">AR</shortName>
            <shortName evidence="7">AT-N</shortName>
        </alternativeName>
    </domain>
    <domain>
        <recommendedName>
            <fullName evidence="7">Glutamine synthetase adenylyl transferase</fullName>
            <ecNumber evidence="7">2.7.7.42</ecNumber>
        </recommendedName>
        <alternativeName>
            <fullName evidence="7">Adenylyl transferase</fullName>
            <shortName evidence="7">AT</shortName>
            <shortName evidence="7">AT-C</shortName>
        </alternativeName>
    </domain>
</protein>
<dbReference type="GO" id="GO:0016874">
    <property type="term" value="F:ligase activity"/>
    <property type="evidence" value="ECO:0007669"/>
    <property type="project" value="UniProtKB-KW"/>
</dbReference>
<proteinExistence type="inferred from homology"/>
<dbReference type="EC" id="2.7.7.89" evidence="7"/>
<evidence type="ECO:0000256" key="5">
    <source>
        <dbReference type="ARBA" id="ARBA00022842"/>
    </source>
</evidence>
<evidence type="ECO:0000256" key="2">
    <source>
        <dbReference type="ARBA" id="ARBA00022695"/>
    </source>
</evidence>
<dbReference type="PANTHER" id="PTHR30621:SF0">
    <property type="entry name" value="BIFUNCTIONAL GLUTAMINE SYNTHETASE ADENYLYLTRANSFERASE_ADENYLYL-REMOVING ENZYME"/>
    <property type="match status" value="1"/>
</dbReference>
<reference evidence="10 11" key="1">
    <citation type="journal article" date="2019" name="Int. J. Syst. Evol. Microbiol.">
        <title>The Global Catalogue of Microorganisms (GCM) 10K type strain sequencing project: providing services to taxonomists for standard genome sequencing and annotation.</title>
        <authorList>
            <consortium name="The Broad Institute Genomics Platform"/>
            <consortium name="The Broad Institute Genome Sequencing Center for Infectious Disease"/>
            <person name="Wu L."/>
            <person name="Ma J."/>
        </authorList>
    </citation>
    <scope>NUCLEOTIDE SEQUENCE [LARGE SCALE GENOMIC DNA]</scope>
    <source>
        <strain evidence="10 11">JCM 15896</strain>
    </source>
</reference>
<keyword evidence="5 7" id="KW-0460">Magnesium</keyword>
<dbReference type="InterPro" id="IPR013546">
    <property type="entry name" value="PII_UdlTrfase/GS_AdlTrfase"/>
</dbReference>
<dbReference type="NCBIfam" id="NF008292">
    <property type="entry name" value="PRK11072.1"/>
    <property type="match status" value="1"/>
</dbReference>
<keyword evidence="10" id="KW-0436">Ligase</keyword>
<feature type="region of interest" description="Adenylyl transferase" evidence="7">
    <location>
        <begin position="454"/>
        <end position="957"/>
    </location>
</feature>
<dbReference type="CDD" id="cd05401">
    <property type="entry name" value="NT_GlnE_GlnD_like"/>
    <property type="match status" value="2"/>
</dbReference>
<evidence type="ECO:0000259" key="9">
    <source>
        <dbReference type="Pfam" id="PF08335"/>
    </source>
</evidence>
<accession>A0ABN1LKH3</accession>
<dbReference type="Gene3D" id="1.20.120.1510">
    <property type="match status" value="1"/>
</dbReference>
<keyword evidence="4 7" id="KW-0067">ATP-binding</keyword>
<evidence type="ECO:0000259" key="8">
    <source>
        <dbReference type="Pfam" id="PF03710"/>
    </source>
</evidence>
<comment type="catalytic activity">
    <reaction evidence="7">
        <text>[glutamine synthetase]-O(4)-(5'-adenylyl)-L-tyrosine + phosphate = [glutamine synthetase]-L-tyrosine + ADP</text>
        <dbReference type="Rhea" id="RHEA:43716"/>
        <dbReference type="Rhea" id="RHEA-COMP:10660"/>
        <dbReference type="Rhea" id="RHEA-COMP:10661"/>
        <dbReference type="ChEBI" id="CHEBI:43474"/>
        <dbReference type="ChEBI" id="CHEBI:46858"/>
        <dbReference type="ChEBI" id="CHEBI:83624"/>
        <dbReference type="ChEBI" id="CHEBI:456216"/>
        <dbReference type="EC" id="2.7.7.89"/>
    </reaction>
</comment>
<feature type="domain" description="Glutamate-ammonia ligase adenylyltransferase repeated" evidence="8">
    <location>
        <begin position="565"/>
        <end position="816"/>
    </location>
</feature>
<dbReference type="Pfam" id="PF03710">
    <property type="entry name" value="GlnE"/>
    <property type="match status" value="2"/>
</dbReference>
<evidence type="ECO:0000256" key="7">
    <source>
        <dbReference type="HAMAP-Rule" id="MF_00802"/>
    </source>
</evidence>
<dbReference type="Gene3D" id="1.20.120.330">
    <property type="entry name" value="Nucleotidyltransferases domain 2"/>
    <property type="match status" value="2"/>
</dbReference>
<keyword evidence="1 7" id="KW-0808">Transferase</keyword>
<feature type="domain" description="PII-uridylyltransferase/Glutamine-synthetase adenylyltransferase" evidence="9">
    <location>
        <begin position="299"/>
        <end position="437"/>
    </location>
</feature>
<comment type="cofactor">
    <cofactor evidence="7">
        <name>Mg(2+)</name>
        <dbReference type="ChEBI" id="CHEBI:18420"/>
    </cofactor>
</comment>
<dbReference type="SUPFAM" id="SSF81301">
    <property type="entry name" value="Nucleotidyltransferase"/>
    <property type="match status" value="2"/>
</dbReference>
<comment type="caution">
    <text evidence="10">The sequence shown here is derived from an EMBL/GenBank/DDBJ whole genome shotgun (WGS) entry which is preliminary data.</text>
</comment>
<sequence length="957" mass="109700">MTSGSSNIDEKAQAYWQRLNDVMPQTHWPDAQQQQLLKLLGLSDFIAEQLIAKPQMISDLLSVLAHPPAAVDYQGELKERIMPLSDETALHREIRYFRHTHMVNIAALDLLNLQSIETSLQHTSDLADALINTTYQWLYAWFCDKYGCPQGPYGPQPMLILGMGKLGGRELNFSSDIDLIFCFPAAGELAGARKPLEHQQFFTKLAQRLIQALNQTTQDGQVFRVDMRLRPLGESGPLVMNLDAFEDYYQEQGREWERYAMVKARVLNDSSEYSKQLKDILKPFVFRRYIDYSAMDSLRKMKSLINQEVRRRGLVNNIKLGAGGIREVEFIAQSFQLIKGGRTTELQINGLIATLDILIEEQLLPAAEAAQLKESYLYLRKAEHSLQQFADQQTQELPVNQLDKSRLCQVLNFGSYHEFEQALAAHMRAINSQFQLLIGDTPIPNETEDSPQLNDLQDAWQLKLSQDEMVAIFNRYLTDQLASLFAVHIMDCKTQIDKKHPSARALDTLSALVPQLLNQIIDMTSSVQQDTDSVALLERVLHILMCVIRRTTYLQLLLENQGAQQQLVRLCFESPWIAKQIARYPILLDELLNPAQLYNPTPFQEYESELTQMLLRVEPDDLELQMETLRQFKQIQQLRIASADVTGALPVMKVSDYLTYLAHALIAEVVNMAWQQMTEKYGTPPGTSIQNKQFAVIGYGKLGGIELGYGSDLDVVFVHCVDTQTQTDGSKSISTNQFYIKLAQRIMHLFMTTTSSGQLYEVDMRLRPSGNSGLLVCHLDTFAQYQSEQAWTWEHQALVRARVVFGLTDMAARFDKIRERVLSRPREIDSLKHEVCEMRQKMRDHLNKGDQQWLDVKQDTGAIADIEFLVQFWVLANANQLPELCQWSDNVRILEQLAALDVISEQDRNQLIDAYLDYRNQSHHLTLKQKSILVDKNQFSEHQSNVTRIWQRTFEQS</sequence>
<dbReference type="RefSeq" id="WP_343859554.1">
    <property type="nucleotide sequence ID" value="NZ_BAAAFD010000005.1"/>
</dbReference>
<gene>
    <name evidence="7 10" type="primary">glnE</name>
    <name evidence="10" type="ORF">GCM10009114_20540</name>
</gene>
<feature type="domain" description="Glutamate-ammonia ligase adenylyltransferase repeated" evidence="8">
    <location>
        <begin position="34"/>
        <end position="276"/>
    </location>
</feature>
<comment type="similarity">
    <text evidence="7">Belongs to the GlnE family.</text>
</comment>
<comment type="function">
    <text evidence="7">Involved in the regulation of glutamine synthetase GlnA, a key enzyme in the process to assimilate ammonia. When cellular nitrogen levels are high, the C-terminal adenylyl transferase (AT) inactivates GlnA by covalent transfer of an adenylyl group from ATP to specific tyrosine residue of GlnA, thus reducing its activity. Conversely, when nitrogen levels are low, the N-terminal adenylyl removase (AR) activates GlnA by removing the adenylyl group by phosphorolysis, increasing its activity. The regulatory region of GlnE binds the signal transduction protein PII (GlnB) which indicates the nitrogen status of the cell.</text>
</comment>